<accession>A0AAN6AXX4</accession>
<evidence type="ECO:0000313" key="3">
    <source>
        <dbReference type="Proteomes" id="UP000439917"/>
    </source>
</evidence>
<proteinExistence type="predicted"/>
<organism evidence="2 3">
    <name type="scientific">Cronobacter sakazakii</name>
    <name type="common">Enterobacter sakazakii</name>
    <dbReference type="NCBI Taxonomy" id="28141"/>
    <lineage>
        <taxon>Bacteria</taxon>
        <taxon>Pseudomonadati</taxon>
        <taxon>Pseudomonadota</taxon>
        <taxon>Gammaproteobacteria</taxon>
        <taxon>Enterobacterales</taxon>
        <taxon>Enterobacteriaceae</taxon>
        <taxon>Cronobacter</taxon>
    </lineage>
</organism>
<reference evidence="2 3" key="1">
    <citation type="submission" date="2019-09" db="EMBL/GenBank/DDBJ databases">
        <title>Prevalence, distribution, and phylogeny of type two toxin-antitoxin genes possessed by Cronobacter species where C. sakazakii homologs follow sequence type lineages.</title>
        <authorList>
            <person name="Finkelstein S."/>
            <person name="Negrete F."/>
            <person name="Jang H."/>
            <person name="Gopinath G.R."/>
            <person name="Tall B.D."/>
        </authorList>
    </citation>
    <scope>NUCLEOTIDE SEQUENCE [LARGE SCALE GENOMIC DNA]</scope>
    <source>
        <strain evidence="2 3">MOD1_Comp4</strain>
    </source>
</reference>
<name>A0AAN6AXX4_CROSK</name>
<dbReference type="Proteomes" id="UP000439917">
    <property type="component" value="Unassembled WGS sequence"/>
</dbReference>
<feature type="region of interest" description="Disordered" evidence="1">
    <location>
        <begin position="37"/>
        <end position="59"/>
    </location>
</feature>
<dbReference type="EMBL" id="WAGF01000003">
    <property type="protein sequence ID" value="KAB0881022.1"/>
    <property type="molecule type" value="Genomic_DNA"/>
</dbReference>
<protein>
    <submittedName>
        <fullName evidence="2">Uncharacterized protein</fullName>
    </submittedName>
</protein>
<dbReference type="AlphaFoldDB" id="A0AAN6AXX4"/>
<gene>
    <name evidence="2" type="ORF">FZI38_02230</name>
</gene>
<sequence>MSNILSLMCLITECQQSLRNLAGMIRNMSSNRLANHKQRAALGQHTGRKKGDFIQSLSR</sequence>
<evidence type="ECO:0000313" key="2">
    <source>
        <dbReference type="EMBL" id="KAB0881022.1"/>
    </source>
</evidence>
<evidence type="ECO:0000256" key="1">
    <source>
        <dbReference type="SAM" id="MobiDB-lite"/>
    </source>
</evidence>
<comment type="caution">
    <text evidence="2">The sequence shown here is derived from an EMBL/GenBank/DDBJ whole genome shotgun (WGS) entry which is preliminary data.</text>
</comment>